<dbReference type="EMBL" id="UFVD01000001">
    <property type="protein sequence ID" value="SUX11277.1"/>
    <property type="molecule type" value="Genomic_DNA"/>
</dbReference>
<dbReference type="OrthoDB" id="5329408at2"/>
<accession>A0A381DL35</accession>
<gene>
    <name evidence="1" type="ORF">NCTC12475_01493</name>
</gene>
<organism evidence="1 2">
    <name type="scientific">Campylobacter sputorum subsp. sputorum</name>
    <dbReference type="NCBI Taxonomy" id="32024"/>
    <lineage>
        <taxon>Bacteria</taxon>
        <taxon>Pseudomonadati</taxon>
        <taxon>Campylobacterota</taxon>
        <taxon>Epsilonproteobacteria</taxon>
        <taxon>Campylobacterales</taxon>
        <taxon>Campylobacteraceae</taxon>
        <taxon>Campylobacter</taxon>
    </lineage>
</organism>
<sequence length="55" mass="6264">MEFLQLLLVLIALIVIIVKPKMENIALGIVAFSWLFMIYLYIGHKSSALLTIMNL</sequence>
<evidence type="ECO:0000313" key="1">
    <source>
        <dbReference type="EMBL" id="SUX11277.1"/>
    </source>
</evidence>
<proteinExistence type="predicted"/>
<dbReference type="AlphaFoldDB" id="A0A381DL35"/>
<protein>
    <submittedName>
        <fullName evidence="1">Small hydrophobic protein</fullName>
    </submittedName>
</protein>
<name>A0A381DL35_9BACT</name>
<dbReference type="STRING" id="32024.GCA_000788295_01149"/>
<dbReference type="RefSeq" id="WP_089182024.1">
    <property type="nucleotide sequence ID" value="NZ_CP043427.1"/>
</dbReference>
<reference evidence="1 2" key="1">
    <citation type="submission" date="2018-06" db="EMBL/GenBank/DDBJ databases">
        <authorList>
            <consortium name="Pathogen Informatics"/>
            <person name="Doyle S."/>
        </authorList>
    </citation>
    <scope>NUCLEOTIDE SEQUENCE [LARGE SCALE GENOMIC DNA]</scope>
    <source>
        <strain evidence="1 2">NCTC12475</strain>
    </source>
</reference>
<dbReference type="Proteomes" id="UP000254920">
    <property type="component" value="Unassembled WGS sequence"/>
</dbReference>
<dbReference type="GeneID" id="93090137"/>
<evidence type="ECO:0000313" key="2">
    <source>
        <dbReference type="Proteomes" id="UP000254920"/>
    </source>
</evidence>
<keyword evidence="2" id="KW-1185">Reference proteome</keyword>